<name>A0A380T8A7_9ZZZZ</name>
<dbReference type="EMBL" id="UIDG01000022">
    <property type="protein sequence ID" value="SUS04116.1"/>
    <property type="molecule type" value="Genomic_DNA"/>
</dbReference>
<dbReference type="InterPro" id="IPR053177">
    <property type="entry name" value="ADP-glucose_phosphorylase"/>
</dbReference>
<reference evidence="2" key="1">
    <citation type="submission" date="2018-07" db="EMBL/GenBank/DDBJ databases">
        <authorList>
            <person name="Quirk P.G."/>
            <person name="Krulwich T.A."/>
        </authorList>
    </citation>
    <scope>NUCLEOTIDE SEQUENCE</scope>
</reference>
<protein>
    <recommendedName>
        <fullName evidence="1">DUF4921 domain-containing protein</fullName>
    </recommendedName>
</protein>
<dbReference type="PANTHER" id="PTHR42763">
    <property type="entry name" value="ADP-GLUCOSE PHOSPHORYLASE"/>
    <property type="match status" value="1"/>
</dbReference>
<evidence type="ECO:0000259" key="1">
    <source>
        <dbReference type="Pfam" id="PF16268"/>
    </source>
</evidence>
<accession>A0A380T8A7</accession>
<dbReference type="SUPFAM" id="SSF54197">
    <property type="entry name" value="HIT-like"/>
    <property type="match status" value="1"/>
</dbReference>
<gene>
    <name evidence="2" type="ORF">DF3PB_1180006</name>
</gene>
<dbReference type="PANTHER" id="PTHR42763:SF2">
    <property type="entry name" value="ADP-GLUCOSE PHOSPHORYLASE"/>
    <property type="match status" value="1"/>
</dbReference>
<proteinExistence type="predicted"/>
<dbReference type="AlphaFoldDB" id="A0A380T8A7"/>
<dbReference type="InterPro" id="IPR032576">
    <property type="entry name" value="DUF4921"/>
</dbReference>
<dbReference type="Pfam" id="PF16268">
    <property type="entry name" value="DUF4921"/>
    <property type="match status" value="1"/>
</dbReference>
<dbReference type="InterPro" id="IPR036265">
    <property type="entry name" value="HIT-like_sf"/>
</dbReference>
<organism evidence="2">
    <name type="scientific">metagenome</name>
    <dbReference type="NCBI Taxonomy" id="256318"/>
    <lineage>
        <taxon>unclassified sequences</taxon>
        <taxon>metagenomes</taxon>
    </lineage>
</organism>
<feature type="domain" description="DUF4921" evidence="1">
    <location>
        <begin position="15"/>
        <end position="439"/>
    </location>
</feature>
<dbReference type="Gene3D" id="3.30.428.10">
    <property type="entry name" value="HIT-like"/>
    <property type="match status" value="2"/>
</dbReference>
<sequence length="464" mass="52191">MPPELIAPATYLTRMADGTVKQINPFTGTEVWTVPGRGIRPLGSHEAPGRPLDPAQADAHCAFCAKRLLETPPEKARLVRRGSKYETVRDLKADELYSTEWVFRRIPNLFEIVSYDYWAKNYGYRMPAQLQARRDAYVASEAGRRHVRDRIEFRLKLSGLEPAAIAAMADAEKIALADAFFAGGHELIIARRHFEAGAQHDKQLVSSGTLTAEEHYQYFRFTIEALRDIYLANRYVRFAAVFQNWLPPAGASFDHLHKQLVAIDDRGAYNELEIQLARANPNIYNEAAVNFAGYRNLVFAENEHAIAFAGFGHRFPTLEIYSKSERSQPWNHSAEELRCVSDLVHACHAAMGAGIPCNEEWHYKPPDADVAMPWRVQIKWRISNPAGFEGGTHIYVNTIDPEGLRDKVVPRLFQLKNEGRIAPMKIAFECDCVPNCLKYNPAVRTGAGRDQAFPPLSGQARGDG</sequence>
<evidence type="ECO:0000313" key="2">
    <source>
        <dbReference type="EMBL" id="SUS04116.1"/>
    </source>
</evidence>